<name>A0A2S2P330_SCHGA</name>
<sequence length="111" mass="12744">MVGLFTCALNYQSTAKHTENVKKYEGKSAKRELSLHSIFPKINIISSENQLVLDNHDHVPNQEQCQSEIFKYSLKRKAEDQTQLPSTQILRTEMDELSDGVFSQLYLTVII</sequence>
<proteinExistence type="predicted"/>
<evidence type="ECO:0000313" key="1">
    <source>
        <dbReference type="EMBL" id="MBY23618.1"/>
    </source>
</evidence>
<gene>
    <name evidence="1" type="ORF">g.45213</name>
</gene>
<accession>A0A2S2P330</accession>
<dbReference type="EMBL" id="GGMR01010999">
    <property type="protein sequence ID" value="MBY23618.1"/>
    <property type="molecule type" value="Transcribed_RNA"/>
</dbReference>
<protein>
    <submittedName>
        <fullName evidence="1">Uncharacterized protein</fullName>
    </submittedName>
</protein>
<organism evidence="1">
    <name type="scientific">Schizaphis graminum</name>
    <name type="common">Green bug aphid</name>
    <dbReference type="NCBI Taxonomy" id="13262"/>
    <lineage>
        <taxon>Eukaryota</taxon>
        <taxon>Metazoa</taxon>
        <taxon>Ecdysozoa</taxon>
        <taxon>Arthropoda</taxon>
        <taxon>Hexapoda</taxon>
        <taxon>Insecta</taxon>
        <taxon>Pterygota</taxon>
        <taxon>Neoptera</taxon>
        <taxon>Paraneoptera</taxon>
        <taxon>Hemiptera</taxon>
        <taxon>Sternorrhyncha</taxon>
        <taxon>Aphidomorpha</taxon>
        <taxon>Aphidoidea</taxon>
        <taxon>Aphididae</taxon>
        <taxon>Aphidini</taxon>
        <taxon>Schizaphis</taxon>
    </lineage>
</organism>
<dbReference type="AlphaFoldDB" id="A0A2S2P330"/>
<reference evidence="1" key="1">
    <citation type="submission" date="2018-04" db="EMBL/GenBank/DDBJ databases">
        <title>Transcriptome of Schizaphis graminum biotype I.</title>
        <authorList>
            <person name="Scully E.D."/>
            <person name="Geib S.M."/>
            <person name="Palmer N.A."/>
            <person name="Koch K."/>
            <person name="Bradshaw J."/>
            <person name="Heng-Moss T."/>
            <person name="Sarath G."/>
        </authorList>
    </citation>
    <scope>NUCLEOTIDE SEQUENCE</scope>
</reference>